<dbReference type="InterPro" id="IPR001387">
    <property type="entry name" value="Cro/C1-type_HTH"/>
</dbReference>
<feature type="compositionally biased region" description="Low complexity" evidence="1">
    <location>
        <begin position="71"/>
        <end position="80"/>
    </location>
</feature>
<dbReference type="SUPFAM" id="SSF47413">
    <property type="entry name" value="lambda repressor-like DNA-binding domains"/>
    <property type="match status" value="1"/>
</dbReference>
<name>A0A7W9ZF45_NOVIT</name>
<evidence type="ECO:0000256" key="1">
    <source>
        <dbReference type="SAM" id="MobiDB-lite"/>
    </source>
</evidence>
<comment type="caution">
    <text evidence="3">The sequence shown here is derived from an EMBL/GenBank/DDBJ whole genome shotgun (WGS) entry which is preliminary data.</text>
</comment>
<evidence type="ECO:0000313" key="3">
    <source>
        <dbReference type="EMBL" id="MBB6210336.1"/>
    </source>
</evidence>
<dbReference type="GO" id="GO:0003677">
    <property type="term" value="F:DNA binding"/>
    <property type="evidence" value="ECO:0007669"/>
    <property type="project" value="InterPro"/>
</dbReference>
<feature type="domain" description="HTH cro/C1-type" evidence="2">
    <location>
        <begin position="6"/>
        <end position="39"/>
    </location>
</feature>
<dbReference type="SMART" id="SM00530">
    <property type="entry name" value="HTH_XRE"/>
    <property type="match status" value="1"/>
</dbReference>
<dbReference type="RefSeq" id="WP_184263166.1">
    <property type="nucleotide sequence ID" value="NZ_JACIIX010000005.1"/>
</dbReference>
<evidence type="ECO:0000259" key="2">
    <source>
        <dbReference type="PROSITE" id="PS50943"/>
    </source>
</evidence>
<dbReference type="EMBL" id="JACIIX010000005">
    <property type="protein sequence ID" value="MBB6210336.1"/>
    <property type="molecule type" value="Genomic_DNA"/>
</dbReference>
<dbReference type="PROSITE" id="PS50943">
    <property type="entry name" value="HTH_CROC1"/>
    <property type="match status" value="1"/>
</dbReference>
<dbReference type="CDD" id="cd00093">
    <property type="entry name" value="HTH_XRE"/>
    <property type="match status" value="1"/>
</dbReference>
<keyword evidence="4" id="KW-1185">Reference proteome</keyword>
<dbReference type="Pfam" id="PF01381">
    <property type="entry name" value="HTH_3"/>
    <property type="match status" value="1"/>
</dbReference>
<feature type="region of interest" description="Disordered" evidence="1">
    <location>
        <begin position="65"/>
        <end position="85"/>
    </location>
</feature>
<dbReference type="AlphaFoldDB" id="A0A7W9ZF45"/>
<protein>
    <recommendedName>
        <fullName evidence="2">HTH cro/C1-type domain-containing protein</fullName>
    </recommendedName>
</protein>
<accession>A0A7W9ZF45</accession>
<gene>
    <name evidence="3" type="ORF">FHS48_001751</name>
</gene>
<evidence type="ECO:0000313" key="4">
    <source>
        <dbReference type="Proteomes" id="UP000544872"/>
    </source>
</evidence>
<organism evidence="3 4">
    <name type="scientific">Novispirillum itersonii</name>
    <name type="common">Aquaspirillum itersonii</name>
    <dbReference type="NCBI Taxonomy" id="189"/>
    <lineage>
        <taxon>Bacteria</taxon>
        <taxon>Pseudomonadati</taxon>
        <taxon>Pseudomonadota</taxon>
        <taxon>Alphaproteobacteria</taxon>
        <taxon>Rhodospirillales</taxon>
        <taxon>Novispirillaceae</taxon>
        <taxon>Novispirillum</taxon>
    </lineage>
</organism>
<dbReference type="InterPro" id="IPR010982">
    <property type="entry name" value="Lambda_DNA-bd_dom_sf"/>
</dbReference>
<dbReference type="Gene3D" id="1.10.260.40">
    <property type="entry name" value="lambda repressor-like DNA-binding domains"/>
    <property type="match status" value="1"/>
</dbReference>
<sequence>MTNDELKAWRKAMKMTQKQAAEALGVSCPTYQQYESGRRFGTHAPQAVPHAVALACLALSGPGGTAARGTGSSPADAGDTAAGGPGRVADRQAVLGDNAIAAARQATADADAILAAARLTAEEAAGILATTPHEIRRAVTQPRHNDPGLALLLRIWRRLCVDDQEILLRGEHLQDRAE</sequence>
<proteinExistence type="predicted"/>
<dbReference type="Proteomes" id="UP000544872">
    <property type="component" value="Unassembled WGS sequence"/>
</dbReference>
<reference evidence="3 4" key="1">
    <citation type="submission" date="2020-08" db="EMBL/GenBank/DDBJ databases">
        <title>Genomic Encyclopedia of Type Strains, Phase IV (KMG-IV): sequencing the most valuable type-strain genomes for metagenomic binning, comparative biology and taxonomic classification.</title>
        <authorList>
            <person name="Goeker M."/>
        </authorList>
    </citation>
    <scope>NUCLEOTIDE SEQUENCE [LARGE SCALE GENOMIC DNA]</scope>
    <source>
        <strain evidence="3 4">DSM 11590</strain>
    </source>
</reference>